<evidence type="ECO:0000259" key="1">
    <source>
        <dbReference type="Pfam" id="PF13649"/>
    </source>
</evidence>
<dbReference type="GO" id="GO:0008168">
    <property type="term" value="F:methyltransferase activity"/>
    <property type="evidence" value="ECO:0007669"/>
    <property type="project" value="UniProtKB-KW"/>
</dbReference>
<feature type="domain" description="Methyltransferase" evidence="1">
    <location>
        <begin position="70"/>
        <end position="156"/>
    </location>
</feature>
<keyword evidence="3" id="KW-1185">Reference proteome</keyword>
<proteinExistence type="predicted"/>
<dbReference type="Proteomes" id="UP001060414">
    <property type="component" value="Chromosome"/>
</dbReference>
<name>A0ABY5ZGI4_9BACT</name>
<keyword evidence="2" id="KW-0808">Transferase</keyword>
<sequence>MLRFFLPDLMSRNLTEQELMDRSDADPELLRRTVRQFRWINALFSSSRRLLRTHVFSIMQQNPFRTYSLLDVGAGGCDIAQWIAREARRRHLKIQITALDNDPRMLPVAYETIEDFPEIQIIEGNALDLGSLGPFDFIFSNHFLHHLSWEEIRLFLLSVIAQTRLAFVMNDLKRSRGAYLGATLSLGLLARHSFAFYDGRLSIRRGFLPDELKVFLHTHFPDAPIEVVETSPARVVLVSHFGGEGCGQESKGKKSG</sequence>
<gene>
    <name evidence="2" type="ORF">L9S41_11320</name>
</gene>
<dbReference type="EMBL" id="CP092109">
    <property type="protein sequence ID" value="UWZ78285.1"/>
    <property type="molecule type" value="Genomic_DNA"/>
</dbReference>
<dbReference type="InterPro" id="IPR041698">
    <property type="entry name" value="Methyltransf_25"/>
</dbReference>
<keyword evidence="2" id="KW-0489">Methyltransferase</keyword>
<dbReference type="InterPro" id="IPR029063">
    <property type="entry name" value="SAM-dependent_MTases_sf"/>
</dbReference>
<dbReference type="Gene3D" id="3.40.50.150">
    <property type="entry name" value="Vaccinia Virus protein VP39"/>
    <property type="match status" value="1"/>
</dbReference>
<evidence type="ECO:0000313" key="3">
    <source>
        <dbReference type="Proteomes" id="UP001060414"/>
    </source>
</evidence>
<reference evidence="2" key="1">
    <citation type="journal article" date="2022" name="Environ. Microbiol.">
        <title>Geoalkalibacter halelectricus SAP #1 sp. nov. possessing extracellular electron transfer and mineral#reducing capabilities from a haloalkaline environment.</title>
        <authorList>
            <person name="Yadav S."/>
            <person name="Singh R."/>
            <person name="Sundharam S.S."/>
            <person name="Chaudhary S."/>
            <person name="Krishnamurthi S."/>
            <person name="Patil S.A."/>
        </authorList>
    </citation>
    <scope>NUCLEOTIDE SEQUENCE</scope>
    <source>
        <strain evidence="2">SAP-1</strain>
    </source>
</reference>
<dbReference type="CDD" id="cd02440">
    <property type="entry name" value="AdoMet_MTases"/>
    <property type="match status" value="1"/>
</dbReference>
<dbReference type="RefSeq" id="WP_260746635.1">
    <property type="nucleotide sequence ID" value="NZ_CP092109.1"/>
</dbReference>
<dbReference type="Pfam" id="PF13649">
    <property type="entry name" value="Methyltransf_25"/>
    <property type="match status" value="1"/>
</dbReference>
<accession>A0ABY5ZGI4</accession>
<organism evidence="2 3">
    <name type="scientific">Geoalkalibacter halelectricus</name>
    <dbReference type="NCBI Taxonomy" id="2847045"/>
    <lineage>
        <taxon>Bacteria</taxon>
        <taxon>Pseudomonadati</taxon>
        <taxon>Thermodesulfobacteriota</taxon>
        <taxon>Desulfuromonadia</taxon>
        <taxon>Desulfuromonadales</taxon>
        <taxon>Geoalkalibacteraceae</taxon>
        <taxon>Geoalkalibacter</taxon>
    </lineage>
</organism>
<protein>
    <submittedName>
        <fullName evidence="2">Methyltransferase domain-containing protein</fullName>
    </submittedName>
</protein>
<evidence type="ECO:0000313" key="2">
    <source>
        <dbReference type="EMBL" id="UWZ78285.1"/>
    </source>
</evidence>
<dbReference type="SUPFAM" id="SSF53335">
    <property type="entry name" value="S-adenosyl-L-methionine-dependent methyltransferases"/>
    <property type="match status" value="1"/>
</dbReference>
<dbReference type="GO" id="GO:0032259">
    <property type="term" value="P:methylation"/>
    <property type="evidence" value="ECO:0007669"/>
    <property type="project" value="UniProtKB-KW"/>
</dbReference>